<dbReference type="Pfam" id="PF01408">
    <property type="entry name" value="GFO_IDH_MocA"/>
    <property type="match status" value="1"/>
</dbReference>
<dbReference type="Gene3D" id="3.40.50.720">
    <property type="entry name" value="NAD(P)-binding Rossmann-like Domain"/>
    <property type="match status" value="1"/>
</dbReference>
<keyword evidence="5" id="KW-1185">Reference proteome</keyword>
<dbReference type="Proteomes" id="UP000005632">
    <property type="component" value="Chromosome"/>
</dbReference>
<dbReference type="Pfam" id="PF22725">
    <property type="entry name" value="GFO_IDH_MocA_C3"/>
    <property type="match status" value="1"/>
</dbReference>
<organism evidence="4 5">
    <name type="scientific">Sphaerochaeta pleomorpha (strain ATCC BAA-1885 / DSM 22778 / Grapes)</name>
    <dbReference type="NCBI Taxonomy" id="158190"/>
    <lineage>
        <taxon>Bacteria</taxon>
        <taxon>Pseudomonadati</taxon>
        <taxon>Spirochaetota</taxon>
        <taxon>Spirochaetia</taxon>
        <taxon>Spirochaetales</taxon>
        <taxon>Sphaerochaetaceae</taxon>
        <taxon>Sphaerochaeta</taxon>
    </lineage>
</organism>
<dbReference type="OrthoDB" id="9815825at2"/>
<accession>G8QRA6</accession>
<sequence length="363" mass="40038">MQKMDGMNYAPVSTGKVDIVVKKGAFKFAVIGLDHGHVFAMTNGLLEAGATLTSVYDSNDSKVADFLVRYPQAKGVDSIETILQDKEVKLVVSAILPSLRCDLGLRVMEAGKDFFADKPGMLIKDEVQRVRQACNRTGQKYFIYFGERIHVEGAVYTEKLIQSGALGRILSVVILAPHRLNAPSRPSWFFNPKQNGSILVDIGSHQIEQFLSFAGAKSATVVHSCKANYNNSENPLFFDYGDANLVADNGATCYFRVDWFTPDGLKAWGDGRVFVIGTEGTVEIRKYIDVAQSSEGDHVYFVDKEGEHKIEATGKVGFEFFGKMILDCMNRTELAICQDHTLLAMDLAIDADRMAEVIATGTY</sequence>
<gene>
    <name evidence="4" type="ordered locus">SpiGrapes_0933</name>
</gene>
<dbReference type="SUPFAM" id="SSF55347">
    <property type="entry name" value="Glyceraldehyde-3-phosphate dehydrogenase-like, C-terminal domain"/>
    <property type="match status" value="1"/>
</dbReference>
<evidence type="ECO:0000259" key="2">
    <source>
        <dbReference type="Pfam" id="PF01408"/>
    </source>
</evidence>
<evidence type="ECO:0000259" key="3">
    <source>
        <dbReference type="Pfam" id="PF22725"/>
    </source>
</evidence>
<name>G8QRA6_SPHPG</name>
<evidence type="ECO:0000256" key="1">
    <source>
        <dbReference type="ARBA" id="ARBA00023002"/>
    </source>
</evidence>
<feature type="domain" description="GFO/IDH/MocA-like oxidoreductase" evidence="3">
    <location>
        <begin position="158"/>
        <end position="283"/>
    </location>
</feature>
<dbReference type="SUPFAM" id="SSF51735">
    <property type="entry name" value="NAD(P)-binding Rossmann-fold domains"/>
    <property type="match status" value="1"/>
</dbReference>
<keyword evidence="1" id="KW-0560">Oxidoreductase</keyword>
<dbReference type="InterPro" id="IPR000683">
    <property type="entry name" value="Gfo/Idh/MocA-like_OxRdtase_N"/>
</dbReference>
<dbReference type="eggNOG" id="COG0673">
    <property type="taxonomic scope" value="Bacteria"/>
</dbReference>
<dbReference type="RefSeq" id="WP_014269608.1">
    <property type="nucleotide sequence ID" value="NC_016633.1"/>
</dbReference>
<dbReference type="InterPro" id="IPR050463">
    <property type="entry name" value="Gfo/Idh/MocA_oxidrdct_glycsds"/>
</dbReference>
<dbReference type="InterPro" id="IPR055170">
    <property type="entry name" value="GFO_IDH_MocA-like_dom"/>
</dbReference>
<dbReference type="PANTHER" id="PTHR43818">
    <property type="entry name" value="BCDNA.GH03377"/>
    <property type="match status" value="1"/>
</dbReference>
<dbReference type="STRING" id="158190.SpiGrapes_0933"/>
<reference evidence="4 5" key="1">
    <citation type="submission" date="2011-11" db="EMBL/GenBank/DDBJ databases">
        <title>Complete sequence of Spirochaeta sp. grapes.</title>
        <authorList>
            <consortium name="US DOE Joint Genome Institute"/>
            <person name="Lucas S."/>
            <person name="Han J."/>
            <person name="Lapidus A."/>
            <person name="Cheng J.-F."/>
            <person name="Goodwin L."/>
            <person name="Pitluck S."/>
            <person name="Peters L."/>
            <person name="Ovchinnikova G."/>
            <person name="Munk A.C."/>
            <person name="Detter J.C."/>
            <person name="Han C."/>
            <person name="Tapia R."/>
            <person name="Land M."/>
            <person name="Hauser L."/>
            <person name="Kyrpides N."/>
            <person name="Ivanova N."/>
            <person name="Pagani I."/>
            <person name="Ritalahtilisa K."/>
            <person name="Loeffler F."/>
            <person name="Woyke T."/>
        </authorList>
    </citation>
    <scope>NUCLEOTIDE SEQUENCE [LARGE SCALE GENOMIC DNA]</scope>
    <source>
        <strain evidence="5">ATCC BAA-1885 / DSM 22778 / Grapes</strain>
    </source>
</reference>
<dbReference type="EMBL" id="CP003155">
    <property type="protein sequence ID" value="AEV28759.1"/>
    <property type="molecule type" value="Genomic_DNA"/>
</dbReference>
<dbReference type="PANTHER" id="PTHR43818:SF11">
    <property type="entry name" value="BCDNA.GH03377"/>
    <property type="match status" value="1"/>
</dbReference>
<dbReference type="KEGG" id="sgp:SpiGrapes_0933"/>
<feature type="domain" description="Gfo/Idh/MocA-like oxidoreductase N-terminal" evidence="2">
    <location>
        <begin position="26"/>
        <end position="144"/>
    </location>
</feature>
<protein>
    <submittedName>
        <fullName evidence="4">Putative dehydrogenase</fullName>
    </submittedName>
</protein>
<dbReference type="HOGENOM" id="CLU_052964_0_0_12"/>
<evidence type="ECO:0000313" key="4">
    <source>
        <dbReference type="EMBL" id="AEV28759.1"/>
    </source>
</evidence>
<evidence type="ECO:0000313" key="5">
    <source>
        <dbReference type="Proteomes" id="UP000005632"/>
    </source>
</evidence>
<dbReference type="AlphaFoldDB" id="G8QRA6"/>
<dbReference type="GO" id="GO:0016491">
    <property type="term" value="F:oxidoreductase activity"/>
    <property type="evidence" value="ECO:0007669"/>
    <property type="project" value="UniProtKB-KW"/>
</dbReference>
<dbReference type="Gene3D" id="3.30.360.10">
    <property type="entry name" value="Dihydrodipicolinate Reductase, domain 2"/>
    <property type="match status" value="1"/>
</dbReference>
<dbReference type="InterPro" id="IPR036291">
    <property type="entry name" value="NAD(P)-bd_dom_sf"/>
</dbReference>
<dbReference type="GO" id="GO:0000166">
    <property type="term" value="F:nucleotide binding"/>
    <property type="evidence" value="ECO:0007669"/>
    <property type="project" value="InterPro"/>
</dbReference>
<proteinExistence type="predicted"/>